<name>A0AAW0BFX9_9AGAR</name>
<reference evidence="2 3" key="1">
    <citation type="submission" date="2024-01" db="EMBL/GenBank/DDBJ databases">
        <title>A draft genome for a cacao thread blight-causing isolate of Paramarasmius palmivorus.</title>
        <authorList>
            <person name="Baruah I.K."/>
            <person name="Bukari Y."/>
            <person name="Amoako-Attah I."/>
            <person name="Meinhardt L.W."/>
            <person name="Bailey B.A."/>
            <person name="Cohen S.P."/>
        </authorList>
    </citation>
    <scope>NUCLEOTIDE SEQUENCE [LARGE SCALE GENOMIC DNA]</scope>
    <source>
        <strain evidence="2 3">GH-12</strain>
    </source>
</reference>
<dbReference type="Proteomes" id="UP001383192">
    <property type="component" value="Unassembled WGS sequence"/>
</dbReference>
<organism evidence="2 3">
    <name type="scientific">Paramarasmius palmivorus</name>
    <dbReference type="NCBI Taxonomy" id="297713"/>
    <lineage>
        <taxon>Eukaryota</taxon>
        <taxon>Fungi</taxon>
        <taxon>Dikarya</taxon>
        <taxon>Basidiomycota</taxon>
        <taxon>Agaricomycotina</taxon>
        <taxon>Agaricomycetes</taxon>
        <taxon>Agaricomycetidae</taxon>
        <taxon>Agaricales</taxon>
        <taxon>Marasmiineae</taxon>
        <taxon>Marasmiaceae</taxon>
        <taxon>Paramarasmius</taxon>
    </lineage>
</organism>
<gene>
    <name evidence="2" type="ORF">VNI00_015967</name>
</gene>
<proteinExistence type="predicted"/>
<keyword evidence="3" id="KW-1185">Reference proteome</keyword>
<evidence type="ECO:0000313" key="3">
    <source>
        <dbReference type="Proteomes" id="UP001383192"/>
    </source>
</evidence>
<dbReference type="AlphaFoldDB" id="A0AAW0BFX9"/>
<feature type="region of interest" description="Disordered" evidence="1">
    <location>
        <begin position="74"/>
        <end position="95"/>
    </location>
</feature>
<comment type="caution">
    <text evidence="2">The sequence shown here is derived from an EMBL/GenBank/DDBJ whole genome shotgun (WGS) entry which is preliminary data.</text>
</comment>
<dbReference type="EMBL" id="JAYKXP010000114">
    <property type="protein sequence ID" value="KAK7025439.1"/>
    <property type="molecule type" value="Genomic_DNA"/>
</dbReference>
<protein>
    <submittedName>
        <fullName evidence="2">Uncharacterized protein</fullName>
    </submittedName>
</protein>
<sequence length="223" mass="26958">MARKRLYRTRQEKLMANRQKSLKSYHKHKVEIAERKRKKRIEEAQEREAYIARLDRLEKEAVERARRDSKSTAGKKALILQLKNPKDDGETDEESKKKLNELWTRRAEKADKKFKSVCLNSTSKDLYFELLYNRYLVSIREGTTHDLLEEHRAKLESLRRILISYRDKIYLDMGYGDMYDRMDFLEREVFLVYSRVTEMCMAAMCGLDELSVQFRYRRFSWMK</sequence>
<accession>A0AAW0BFX9</accession>
<feature type="compositionally biased region" description="Basic and acidic residues" evidence="1">
    <location>
        <begin position="84"/>
        <end position="95"/>
    </location>
</feature>
<evidence type="ECO:0000313" key="2">
    <source>
        <dbReference type="EMBL" id="KAK7025439.1"/>
    </source>
</evidence>
<evidence type="ECO:0000256" key="1">
    <source>
        <dbReference type="SAM" id="MobiDB-lite"/>
    </source>
</evidence>